<keyword evidence="6" id="KW-1185">Reference proteome</keyword>
<dbReference type="PANTHER" id="PTHR24171:SF8">
    <property type="entry name" value="BRCA1-ASSOCIATED RING DOMAIN PROTEIN 1"/>
    <property type="match status" value="1"/>
</dbReference>
<feature type="domain" description="Novel STAND NTPase 3" evidence="4">
    <location>
        <begin position="2"/>
        <end position="83"/>
    </location>
</feature>
<feature type="repeat" description="ANK" evidence="3">
    <location>
        <begin position="422"/>
        <end position="454"/>
    </location>
</feature>
<keyword evidence="2 3" id="KW-0040">ANK repeat</keyword>
<dbReference type="PANTHER" id="PTHR24171">
    <property type="entry name" value="ANKYRIN REPEAT DOMAIN-CONTAINING PROTEIN 39-RELATED"/>
    <property type="match status" value="1"/>
</dbReference>
<protein>
    <submittedName>
        <fullName evidence="5">ANKRD17</fullName>
    </submittedName>
</protein>
<dbReference type="SMART" id="SM00248">
    <property type="entry name" value="ANK"/>
    <property type="match status" value="2"/>
</dbReference>
<gene>
    <name evidence="5" type="ORF">MCOR_4071</name>
</gene>
<evidence type="ECO:0000313" key="5">
    <source>
        <dbReference type="EMBL" id="CAC5362250.1"/>
    </source>
</evidence>
<evidence type="ECO:0000313" key="6">
    <source>
        <dbReference type="Proteomes" id="UP000507470"/>
    </source>
</evidence>
<accession>A0A6J8A5I8</accession>
<dbReference type="PROSITE" id="PS50297">
    <property type="entry name" value="ANK_REP_REGION"/>
    <property type="match status" value="1"/>
</dbReference>
<dbReference type="Gene3D" id="1.25.40.20">
    <property type="entry name" value="Ankyrin repeat-containing domain"/>
    <property type="match status" value="1"/>
</dbReference>
<evidence type="ECO:0000259" key="4">
    <source>
        <dbReference type="Pfam" id="PF20720"/>
    </source>
</evidence>
<sequence>MFINNRAAKHAFKCIKENSCVTITASSGVGKTATLRHVALQMADEEYDVLLVTKPGDIVKFNNPKAKLLFVIDDLCETFLLNRVTLNVGNLSWRISKSHLHVYRDKQFESLLVCKSCECNLLSENMCSIKTEKRSIAELYLKTKAPEITGYSDLYDCFPLLCKLYHDNPKLNVKKFFQNPFTVYEAEIDTLLKKGHYTKYCALALCVIFDNKLDDEILIDEVNEGTRIIIENTCEACRLDRTTPRLLLQNELSSLKDTFIRKDGNMYKIIHNKIFDFLAYFFGQKIIQCLIKNVDSSLIQERFLLESNDEMYQFITVKPPTYHQMYIQRMIDDWSKGKVYDVFSNINMKMPQFRRQFMFHLYTLDISHQRQLAHFCDQPKPRENILHYDVDDVLLKCCVMGDIPLVLWCCNLGVDVNNYIYFDESPLVKACEHGHTEIVKILLERGTDINRCDYDSESPLMKACEQGHT</sequence>
<dbReference type="InterPro" id="IPR049050">
    <property type="entry name" value="nSTAND3"/>
</dbReference>
<dbReference type="EMBL" id="CACVKT020000734">
    <property type="protein sequence ID" value="CAC5362250.1"/>
    <property type="molecule type" value="Genomic_DNA"/>
</dbReference>
<keyword evidence="1" id="KW-0677">Repeat</keyword>
<dbReference type="Proteomes" id="UP000507470">
    <property type="component" value="Unassembled WGS sequence"/>
</dbReference>
<dbReference type="PROSITE" id="PS50088">
    <property type="entry name" value="ANK_REPEAT"/>
    <property type="match status" value="1"/>
</dbReference>
<evidence type="ECO:0000256" key="1">
    <source>
        <dbReference type="ARBA" id="ARBA00022737"/>
    </source>
</evidence>
<dbReference type="GO" id="GO:0070531">
    <property type="term" value="C:BRCA1-A complex"/>
    <property type="evidence" value="ECO:0007669"/>
    <property type="project" value="TreeGrafter"/>
</dbReference>
<dbReference type="AlphaFoldDB" id="A0A6J8A5I8"/>
<dbReference type="Pfam" id="PF20720">
    <property type="entry name" value="nSTAND3"/>
    <property type="match status" value="1"/>
</dbReference>
<dbReference type="SUPFAM" id="SSF48403">
    <property type="entry name" value="Ankyrin repeat"/>
    <property type="match status" value="1"/>
</dbReference>
<dbReference type="InterPro" id="IPR002110">
    <property type="entry name" value="Ankyrin_rpt"/>
</dbReference>
<dbReference type="SUPFAM" id="SSF52540">
    <property type="entry name" value="P-loop containing nucleoside triphosphate hydrolases"/>
    <property type="match status" value="1"/>
</dbReference>
<dbReference type="OrthoDB" id="6126023at2759"/>
<dbReference type="InterPro" id="IPR036770">
    <property type="entry name" value="Ankyrin_rpt-contain_sf"/>
</dbReference>
<evidence type="ECO:0000256" key="2">
    <source>
        <dbReference type="ARBA" id="ARBA00023043"/>
    </source>
</evidence>
<proteinExistence type="predicted"/>
<dbReference type="GO" id="GO:0031436">
    <property type="term" value="C:BRCA1-BARD1 complex"/>
    <property type="evidence" value="ECO:0007669"/>
    <property type="project" value="TreeGrafter"/>
</dbReference>
<organism evidence="5 6">
    <name type="scientific">Mytilus coruscus</name>
    <name type="common">Sea mussel</name>
    <dbReference type="NCBI Taxonomy" id="42192"/>
    <lineage>
        <taxon>Eukaryota</taxon>
        <taxon>Metazoa</taxon>
        <taxon>Spiralia</taxon>
        <taxon>Lophotrochozoa</taxon>
        <taxon>Mollusca</taxon>
        <taxon>Bivalvia</taxon>
        <taxon>Autobranchia</taxon>
        <taxon>Pteriomorphia</taxon>
        <taxon>Mytilida</taxon>
        <taxon>Mytiloidea</taxon>
        <taxon>Mytilidae</taxon>
        <taxon>Mytilinae</taxon>
        <taxon>Mytilus</taxon>
    </lineage>
</organism>
<name>A0A6J8A5I8_MYTCO</name>
<evidence type="ECO:0000256" key="3">
    <source>
        <dbReference type="PROSITE-ProRule" id="PRU00023"/>
    </source>
</evidence>
<reference evidence="5 6" key="1">
    <citation type="submission" date="2020-06" db="EMBL/GenBank/DDBJ databases">
        <authorList>
            <person name="Li R."/>
            <person name="Bekaert M."/>
        </authorList>
    </citation>
    <scope>NUCLEOTIDE SEQUENCE [LARGE SCALE GENOMIC DNA]</scope>
    <source>
        <strain evidence="6">wild</strain>
    </source>
</reference>
<dbReference type="GO" id="GO:0085020">
    <property type="term" value="P:protein K6-linked ubiquitination"/>
    <property type="evidence" value="ECO:0007669"/>
    <property type="project" value="TreeGrafter"/>
</dbReference>
<dbReference type="InterPro" id="IPR027417">
    <property type="entry name" value="P-loop_NTPase"/>
</dbReference>
<dbReference type="Pfam" id="PF12796">
    <property type="entry name" value="Ank_2"/>
    <property type="match status" value="1"/>
</dbReference>
<dbReference type="GO" id="GO:0004842">
    <property type="term" value="F:ubiquitin-protein transferase activity"/>
    <property type="evidence" value="ECO:0007669"/>
    <property type="project" value="TreeGrafter"/>
</dbReference>